<comment type="caution">
    <text evidence="1">The sequence shown here is derived from an EMBL/GenBank/DDBJ whole genome shotgun (WGS) entry which is preliminary data.</text>
</comment>
<evidence type="ECO:0000313" key="2">
    <source>
        <dbReference type="Proteomes" id="UP001229081"/>
    </source>
</evidence>
<organism evidence="1 2">
    <name type="scientific">Mycobacterium paragordonae</name>
    <dbReference type="NCBI Taxonomy" id="1389713"/>
    <lineage>
        <taxon>Bacteria</taxon>
        <taxon>Bacillati</taxon>
        <taxon>Actinomycetota</taxon>
        <taxon>Actinomycetes</taxon>
        <taxon>Mycobacteriales</taxon>
        <taxon>Mycobacteriaceae</taxon>
        <taxon>Mycobacterium</taxon>
    </lineage>
</organism>
<dbReference type="Proteomes" id="UP001229081">
    <property type="component" value="Unassembled WGS sequence"/>
</dbReference>
<evidence type="ECO:0000313" key="1">
    <source>
        <dbReference type="EMBL" id="MDP7739701.1"/>
    </source>
</evidence>
<dbReference type="AlphaFoldDB" id="A0AAJ1W7J5"/>
<name>A0AAJ1W7J5_9MYCO</name>
<proteinExistence type="predicted"/>
<sequence>MAVKAVDLETLHSDPALAGAATTNGVLILQTAAADPALVASERSTALALAKAYRFFTATAASMTRDDPAWLSVIDDANARDVEMKRFCNA</sequence>
<reference evidence="1" key="1">
    <citation type="submission" date="2023-06" db="EMBL/GenBank/DDBJ databases">
        <title>Identification of two novel mycobacterium reveal diversities and complexities of Mycobacterium gordonae clade.</title>
        <authorList>
            <person name="Matsumoto Y."/>
            <person name="Nakamura S."/>
            <person name="Motooka D."/>
            <person name="Fukushima K."/>
        </authorList>
    </citation>
    <scope>NUCLEOTIDE SEQUENCE</scope>
    <source>
        <strain evidence="1">TY812</strain>
    </source>
</reference>
<protein>
    <submittedName>
        <fullName evidence="1">Uncharacterized protein</fullName>
    </submittedName>
</protein>
<accession>A0AAJ1W7J5</accession>
<dbReference type="RefSeq" id="WP_306256129.1">
    <property type="nucleotide sequence ID" value="NZ_JAUFSA010000007.1"/>
</dbReference>
<gene>
    <name evidence="1" type="ORF">QXL92_33785</name>
</gene>
<dbReference type="EMBL" id="JAUFSA010000007">
    <property type="protein sequence ID" value="MDP7739701.1"/>
    <property type="molecule type" value="Genomic_DNA"/>
</dbReference>